<dbReference type="InterPro" id="IPR000620">
    <property type="entry name" value="EamA_dom"/>
</dbReference>
<feature type="transmembrane region" description="Helical" evidence="6">
    <location>
        <begin position="92"/>
        <end position="114"/>
    </location>
</feature>
<evidence type="ECO:0000259" key="8">
    <source>
        <dbReference type="Pfam" id="PF00892"/>
    </source>
</evidence>
<dbReference type="InterPro" id="IPR030184">
    <property type="entry name" value="WAT1-related"/>
</dbReference>
<feature type="region of interest" description="Disordered" evidence="7">
    <location>
        <begin position="362"/>
        <end position="382"/>
    </location>
</feature>
<feature type="transmembrane region" description="Helical" evidence="6">
    <location>
        <begin position="299"/>
        <end position="318"/>
    </location>
</feature>
<evidence type="ECO:0000256" key="1">
    <source>
        <dbReference type="ARBA" id="ARBA00004141"/>
    </source>
</evidence>
<evidence type="ECO:0000313" key="9">
    <source>
        <dbReference type="EMBL" id="CAL5083626.1"/>
    </source>
</evidence>
<feature type="domain" description="EamA" evidence="8">
    <location>
        <begin position="205"/>
        <end position="342"/>
    </location>
</feature>
<evidence type="ECO:0000256" key="7">
    <source>
        <dbReference type="SAM" id="MobiDB-lite"/>
    </source>
</evidence>
<feature type="transmembrane region" description="Helical" evidence="6">
    <location>
        <begin position="155"/>
        <end position="173"/>
    </location>
</feature>
<reference evidence="9 10" key="2">
    <citation type="submission" date="2024-10" db="EMBL/GenBank/DDBJ databases">
        <authorList>
            <person name="Ryan C."/>
        </authorList>
    </citation>
    <scope>NUCLEOTIDE SEQUENCE [LARGE SCALE GENOMIC DNA]</scope>
</reference>
<accession>A0ABC9FYW8</accession>
<dbReference type="EMBL" id="OZ075117">
    <property type="protein sequence ID" value="CAL5083626.1"/>
    <property type="molecule type" value="Genomic_DNA"/>
</dbReference>
<gene>
    <name evidence="9" type="ORF">URODEC1_LOCUS110048</name>
</gene>
<feature type="transmembrane region" description="Helical" evidence="6">
    <location>
        <begin position="235"/>
        <end position="257"/>
    </location>
</feature>
<evidence type="ECO:0000256" key="6">
    <source>
        <dbReference type="RuleBase" id="RU363077"/>
    </source>
</evidence>
<keyword evidence="5 6" id="KW-0472">Membrane</keyword>
<proteinExistence type="inferred from homology"/>
<feature type="domain" description="EamA" evidence="8">
    <location>
        <begin position="33"/>
        <end position="171"/>
    </location>
</feature>
<dbReference type="AlphaFoldDB" id="A0ABC9FYW8"/>
<dbReference type="Proteomes" id="UP001497457">
    <property type="component" value="Chromosome 7b"/>
</dbReference>
<feature type="transmembrane region" description="Helical" evidence="6">
    <location>
        <begin position="20"/>
        <end position="47"/>
    </location>
</feature>
<feature type="transmembrane region" description="Helical" evidence="6">
    <location>
        <begin position="59"/>
        <end position="80"/>
    </location>
</feature>
<comment type="subcellular location">
    <subcellularLocation>
        <location evidence="1 6">Membrane</location>
        <topology evidence="1 6">Multi-pass membrane protein</topology>
    </subcellularLocation>
</comment>
<comment type="similarity">
    <text evidence="2 6">Belongs to the drug/metabolite transporter (DMT) superfamily. Plant drug/metabolite exporter (P-DME) (TC 2.A.7.4) family.</text>
</comment>
<dbReference type="InterPro" id="IPR037185">
    <property type="entry name" value="EmrE-like"/>
</dbReference>
<protein>
    <recommendedName>
        <fullName evidence="6">WAT1-related protein</fullName>
    </recommendedName>
</protein>
<keyword evidence="3 6" id="KW-0812">Transmembrane</keyword>
<evidence type="ECO:0000313" key="10">
    <source>
        <dbReference type="Proteomes" id="UP001497457"/>
    </source>
</evidence>
<evidence type="ECO:0000256" key="4">
    <source>
        <dbReference type="ARBA" id="ARBA00022989"/>
    </source>
</evidence>
<reference evidence="10" key="1">
    <citation type="submission" date="2024-06" db="EMBL/GenBank/DDBJ databases">
        <authorList>
            <person name="Ryan C."/>
        </authorList>
    </citation>
    <scope>NUCLEOTIDE SEQUENCE [LARGE SCALE GENOMIC DNA]</scope>
</reference>
<feature type="transmembrane region" description="Helical" evidence="6">
    <location>
        <begin position="203"/>
        <end position="223"/>
    </location>
</feature>
<feature type="transmembrane region" description="Helical" evidence="6">
    <location>
        <begin position="324"/>
        <end position="343"/>
    </location>
</feature>
<dbReference type="SUPFAM" id="SSF103481">
    <property type="entry name" value="Multidrug resistance efflux transporter EmrE"/>
    <property type="match status" value="2"/>
</dbReference>
<evidence type="ECO:0000256" key="2">
    <source>
        <dbReference type="ARBA" id="ARBA00007635"/>
    </source>
</evidence>
<dbReference type="GO" id="GO:0016020">
    <property type="term" value="C:membrane"/>
    <property type="evidence" value="ECO:0007669"/>
    <property type="project" value="UniProtKB-SubCell"/>
</dbReference>
<name>A0ABC9FYW8_9POAL</name>
<organism evidence="9 10">
    <name type="scientific">Urochloa decumbens</name>
    <dbReference type="NCBI Taxonomy" id="240449"/>
    <lineage>
        <taxon>Eukaryota</taxon>
        <taxon>Viridiplantae</taxon>
        <taxon>Streptophyta</taxon>
        <taxon>Embryophyta</taxon>
        <taxon>Tracheophyta</taxon>
        <taxon>Spermatophyta</taxon>
        <taxon>Magnoliopsida</taxon>
        <taxon>Liliopsida</taxon>
        <taxon>Poales</taxon>
        <taxon>Poaceae</taxon>
        <taxon>PACMAD clade</taxon>
        <taxon>Panicoideae</taxon>
        <taxon>Panicodae</taxon>
        <taxon>Paniceae</taxon>
        <taxon>Melinidinae</taxon>
        <taxon>Urochloa</taxon>
    </lineage>
</organism>
<keyword evidence="10" id="KW-1185">Reference proteome</keyword>
<evidence type="ECO:0000256" key="3">
    <source>
        <dbReference type="ARBA" id="ARBA00022692"/>
    </source>
</evidence>
<feature type="transmembrane region" description="Helical" evidence="6">
    <location>
        <begin position="269"/>
        <end position="292"/>
    </location>
</feature>
<feature type="transmembrane region" description="Helical" evidence="6">
    <location>
        <begin position="120"/>
        <end position="143"/>
    </location>
</feature>
<evidence type="ECO:0000256" key="5">
    <source>
        <dbReference type="ARBA" id="ARBA00023136"/>
    </source>
</evidence>
<sequence>MDAAAKAAPEALKEKISKALSLRAFGTAMLPLSMILVQVFTMVTVLICKLALNAGMRPFVFLVYRNLIAAAAIAPLALIFEREMWKKISLVVWGWISVNAALGIVLAMGLYYHGLRATSAAYSVNFLNLIPIITFIIAIMLRAEKLVLTKWPGKMKLLGTLMCVCGAMVVSLFKGRRLHLWATCLLRSHVAATRSPADLHHGMLAGTLFLCGSCLSYALWFIVQARLAKVFPSKYLVTTLTCLLGSLQSLVVGISLGHSRAEWKLKWDLQLLTIVYSGVFNTGVTYVLISWVISRRGPIYPSMFSPLLLIITTVMDSLLLGTSIYVGSVLGTMLIIVGLYAFLWGTGNELQLTCVAAAAVAPEQKEDGSEEEAREQGGDDMA</sequence>
<dbReference type="Pfam" id="PF00892">
    <property type="entry name" value="EamA"/>
    <property type="match status" value="2"/>
</dbReference>
<dbReference type="PANTHER" id="PTHR31218">
    <property type="entry name" value="WAT1-RELATED PROTEIN"/>
    <property type="match status" value="1"/>
</dbReference>
<keyword evidence="4 6" id="KW-1133">Transmembrane helix</keyword>